<dbReference type="RefSeq" id="XP_040744246.1">
    <property type="nucleotide sequence ID" value="XM_040883394.1"/>
</dbReference>
<comment type="caution">
    <text evidence="12">The sequence shown here is derived from an EMBL/GenBank/DDBJ whole genome shotgun (WGS) entry which is preliminary data.</text>
</comment>
<dbReference type="EMBL" id="MCFD01000005">
    <property type="protein sequence ID" value="ORX70667.1"/>
    <property type="molecule type" value="Genomic_DNA"/>
</dbReference>
<dbReference type="Pfam" id="PF00580">
    <property type="entry name" value="UvrD-helicase"/>
    <property type="match status" value="1"/>
</dbReference>
<dbReference type="OrthoDB" id="1470711at2759"/>
<proteinExistence type="predicted"/>
<comment type="catalytic activity">
    <reaction evidence="8">
        <text>ATP + H2O = ADP + phosphate + H(+)</text>
        <dbReference type="Rhea" id="RHEA:13065"/>
        <dbReference type="ChEBI" id="CHEBI:15377"/>
        <dbReference type="ChEBI" id="CHEBI:15378"/>
        <dbReference type="ChEBI" id="CHEBI:30616"/>
        <dbReference type="ChEBI" id="CHEBI:43474"/>
        <dbReference type="ChEBI" id="CHEBI:456216"/>
        <dbReference type="EC" id="5.6.2.4"/>
    </reaction>
</comment>
<evidence type="ECO:0000256" key="1">
    <source>
        <dbReference type="ARBA" id="ARBA00022741"/>
    </source>
</evidence>
<keyword evidence="13" id="KW-1185">Reference proteome</keyword>
<dbReference type="Pfam" id="PF13361">
    <property type="entry name" value="UvrD_C"/>
    <property type="match status" value="1"/>
</dbReference>
<evidence type="ECO:0000256" key="2">
    <source>
        <dbReference type="ARBA" id="ARBA00022801"/>
    </source>
</evidence>
<dbReference type="Proteomes" id="UP000193922">
    <property type="component" value="Unassembled WGS sequence"/>
</dbReference>
<evidence type="ECO:0000259" key="11">
    <source>
        <dbReference type="PROSITE" id="PS51217"/>
    </source>
</evidence>
<dbReference type="Gene3D" id="3.40.50.300">
    <property type="entry name" value="P-loop containing nucleotide triphosphate hydrolases"/>
    <property type="match status" value="2"/>
</dbReference>
<dbReference type="InterPro" id="IPR027417">
    <property type="entry name" value="P-loop_NTPase"/>
</dbReference>
<accession>A0A1Y1WAV2</accession>
<dbReference type="STRING" id="61395.A0A1Y1WAV2"/>
<keyword evidence="2 9" id="KW-0378">Hydrolase</keyword>
<keyword evidence="1 9" id="KW-0547">Nucleotide-binding</keyword>
<dbReference type="GO" id="GO:0043138">
    <property type="term" value="F:3'-5' DNA helicase activity"/>
    <property type="evidence" value="ECO:0007669"/>
    <property type="project" value="UniProtKB-EC"/>
</dbReference>
<dbReference type="SUPFAM" id="SSF52540">
    <property type="entry name" value="P-loop containing nucleoside triphosphate hydrolases"/>
    <property type="match status" value="1"/>
</dbReference>
<comment type="caution">
    <text evidence="9">Lacks conserved residue(s) required for the propagation of feature annotation.</text>
</comment>
<dbReference type="PANTHER" id="PTHR11070">
    <property type="entry name" value="UVRD / RECB / PCRA DNA HELICASE FAMILY MEMBER"/>
    <property type="match status" value="1"/>
</dbReference>
<dbReference type="InterPro" id="IPR000212">
    <property type="entry name" value="DNA_helicase_UvrD/REP"/>
</dbReference>
<dbReference type="AlphaFoldDB" id="A0A1Y1WAV2"/>
<dbReference type="GO" id="GO:0003677">
    <property type="term" value="F:DNA binding"/>
    <property type="evidence" value="ECO:0007669"/>
    <property type="project" value="InterPro"/>
</dbReference>
<evidence type="ECO:0000313" key="13">
    <source>
        <dbReference type="Proteomes" id="UP000193922"/>
    </source>
</evidence>
<dbReference type="PROSITE" id="PS51217">
    <property type="entry name" value="UVRD_HELICASE_CTER"/>
    <property type="match status" value="1"/>
</dbReference>
<evidence type="ECO:0000256" key="4">
    <source>
        <dbReference type="ARBA" id="ARBA00022840"/>
    </source>
</evidence>
<organism evidence="12 13">
    <name type="scientific">Linderina pennispora</name>
    <dbReference type="NCBI Taxonomy" id="61395"/>
    <lineage>
        <taxon>Eukaryota</taxon>
        <taxon>Fungi</taxon>
        <taxon>Fungi incertae sedis</taxon>
        <taxon>Zoopagomycota</taxon>
        <taxon>Kickxellomycotina</taxon>
        <taxon>Kickxellomycetes</taxon>
        <taxon>Kickxellales</taxon>
        <taxon>Kickxellaceae</taxon>
        <taxon>Linderina</taxon>
    </lineage>
</organism>
<gene>
    <name evidence="12" type="ORF">DL89DRAFT_137351</name>
</gene>
<evidence type="ECO:0000313" key="12">
    <source>
        <dbReference type="EMBL" id="ORX70667.1"/>
    </source>
</evidence>
<dbReference type="InterPro" id="IPR014017">
    <property type="entry name" value="DNA_helicase_UvrD-like_C"/>
</dbReference>
<evidence type="ECO:0000256" key="7">
    <source>
        <dbReference type="ARBA" id="ARBA00034808"/>
    </source>
</evidence>
<keyword evidence="4 9" id="KW-0067">ATP-binding</keyword>
<reference evidence="12 13" key="1">
    <citation type="submission" date="2016-07" db="EMBL/GenBank/DDBJ databases">
        <title>Pervasive Adenine N6-methylation of Active Genes in Fungi.</title>
        <authorList>
            <consortium name="DOE Joint Genome Institute"/>
            <person name="Mondo S.J."/>
            <person name="Dannebaum R.O."/>
            <person name="Kuo R.C."/>
            <person name="Labutti K."/>
            <person name="Haridas S."/>
            <person name="Kuo A."/>
            <person name="Salamov A."/>
            <person name="Ahrendt S.R."/>
            <person name="Lipzen A."/>
            <person name="Sullivan W."/>
            <person name="Andreopoulos W.B."/>
            <person name="Clum A."/>
            <person name="Lindquist E."/>
            <person name="Daum C."/>
            <person name="Ramamoorthy G.K."/>
            <person name="Gryganskyi A."/>
            <person name="Culley D."/>
            <person name="Magnuson J.K."/>
            <person name="James T.Y."/>
            <person name="O'Malley M.A."/>
            <person name="Stajich J.E."/>
            <person name="Spatafora J.W."/>
            <person name="Visel A."/>
            <person name="Grigoriev I.V."/>
        </authorList>
    </citation>
    <scope>NUCLEOTIDE SEQUENCE [LARGE SCALE GENOMIC DNA]</scope>
    <source>
        <strain evidence="12 13">ATCC 12442</strain>
    </source>
</reference>
<dbReference type="InterPro" id="IPR014016">
    <property type="entry name" value="UvrD-like_ATP-bd"/>
</dbReference>
<dbReference type="Gene3D" id="1.10.486.10">
    <property type="entry name" value="PCRA, domain 4"/>
    <property type="match status" value="1"/>
</dbReference>
<dbReference type="GeneID" id="63800042"/>
<dbReference type="GO" id="GO:0005524">
    <property type="term" value="F:ATP binding"/>
    <property type="evidence" value="ECO:0007669"/>
    <property type="project" value="UniProtKB-UniRule"/>
</dbReference>
<keyword evidence="3 9" id="KW-0347">Helicase</keyword>
<feature type="domain" description="UvrD-like helicase C-terminal" evidence="11">
    <location>
        <begin position="119"/>
        <end position="363"/>
    </location>
</feature>
<protein>
    <recommendedName>
        <fullName evidence="7">DNA 3'-5' helicase</fullName>
        <ecNumber evidence="7">5.6.2.4</ecNumber>
    </recommendedName>
</protein>
<evidence type="ECO:0000256" key="8">
    <source>
        <dbReference type="ARBA" id="ARBA00048988"/>
    </source>
</evidence>
<evidence type="ECO:0000256" key="9">
    <source>
        <dbReference type="PROSITE-ProRule" id="PRU00560"/>
    </source>
</evidence>
<dbReference type="PROSITE" id="PS51198">
    <property type="entry name" value="UVRD_HELICASE_ATP_BIND"/>
    <property type="match status" value="1"/>
</dbReference>
<evidence type="ECO:0000256" key="3">
    <source>
        <dbReference type="ARBA" id="ARBA00022806"/>
    </source>
</evidence>
<feature type="domain" description="UvrD-like helicase ATP-binding" evidence="10">
    <location>
        <begin position="1"/>
        <end position="118"/>
    </location>
</feature>
<comment type="catalytic activity">
    <reaction evidence="6">
        <text>Couples ATP hydrolysis with the unwinding of duplex DNA by translocating in the 3'-5' direction.</text>
        <dbReference type="EC" id="5.6.2.4"/>
    </reaction>
</comment>
<dbReference type="EC" id="5.6.2.4" evidence="7"/>
<evidence type="ECO:0000256" key="6">
    <source>
        <dbReference type="ARBA" id="ARBA00034617"/>
    </source>
</evidence>
<keyword evidence="5" id="KW-0413">Isomerase</keyword>
<sequence length="363" mass="40052">MSNLIDFDDMLTMANKVLKSQSVLQAVRSMYPYLLVDEFQDLNNLQMDLVLRLQGDVGRVTAVGDERQSIYGFRGASCESNFKTFLDSFVDADVARTKGTPGSLVGSMQSLTVNYRSHKSIVDLGNVVARDTAGDDGLLVRLRVPLQARATAPVVPVSVCYNATAHKEATSIADKIKYLIDSGACRPKDISVLFRFLKFGQYRPSGRIETELMNLGIPFVVRGGASLMSTRRMQNFLALLGLLANRSNDIAMRVCVTEFVLHLGPVYWRRIEGMGPDSNGDGSLFRKAERIVSTTKIPKKARESLGHFLATVKGWVSDMGEMTLMELVVRIYTDFVMDASIKAKAKTRFARKAAAAEAAADER</sequence>
<name>A0A1Y1WAV2_9FUNG</name>
<dbReference type="GO" id="GO:0016787">
    <property type="term" value="F:hydrolase activity"/>
    <property type="evidence" value="ECO:0007669"/>
    <property type="project" value="UniProtKB-UniRule"/>
</dbReference>
<evidence type="ECO:0000256" key="5">
    <source>
        <dbReference type="ARBA" id="ARBA00023235"/>
    </source>
</evidence>
<evidence type="ECO:0000259" key="10">
    <source>
        <dbReference type="PROSITE" id="PS51198"/>
    </source>
</evidence>